<sequence length="222" mass="24630">MADLHQFIEGFREFQQQYFAGETALFDRLRAGQTPTTVLIGCCDSRVDPAILTQCAPGEMFIIRNVANLVPPFEQGTTNQGVSAALQYAVTVLNVSRIVVLGHSHCGGIKALMDSADIVDKDDFLGRWIHIASKAKKRVLQQLPDSDKAVRYRACELEAIRDSLQNLESFPWIKERLGTDALSVHGWFFDFEHGALLGFDEESGQFQPLVSALPTQDFSIGI</sequence>
<evidence type="ECO:0000256" key="9">
    <source>
        <dbReference type="PIRSR" id="PIRSR601765-1"/>
    </source>
</evidence>
<name>A0A377SV76_9NEIS</name>
<dbReference type="Proteomes" id="UP000255108">
    <property type="component" value="Unassembled WGS sequence"/>
</dbReference>
<evidence type="ECO:0000313" key="11">
    <source>
        <dbReference type="EMBL" id="STR44893.1"/>
    </source>
</evidence>
<gene>
    <name evidence="11" type="primary">cynT_2</name>
    <name evidence="12" type="ORF">EV682_107169</name>
    <name evidence="11" type="ORF">NCTC11159_03439</name>
</gene>
<accession>A0A377SV76</accession>
<dbReference type="EMBL" id="UGHR01000003">
    <property type="protein sequence ID" value="STR44893.1"/>
    <property type="molecule type" value="Genomic_DNA"/>
</dbReference>
<dbReference type="RefSeq" id="WP_115228636.1">
    <property type="nucleotide sequence ID" value="NZ_CAWOLO010000007.1"/>
</dbReference>
<proteinExistence type="inferred from homology"/>
<evidence type="ECO:0000256" key="4">
    <source>
        <dbReference type="ARBA" id="ARBA00022723"/>
    </source>
</evidence>
<keyword evidence="14" id="KW-1185">Reference proteome</keyword>
<dbReference type="OrthoDB" id="9797527at2"/>
<dbReference type="InterPro" id="IPR045066">
    <property type="entry name" value="Beta_CA_cladeB"/>
</dbReference>
<dbReference type="Gene3D" id="3.40.1050.10">
    <property type="entry name" value="Carbonic anhydrase"/>
    <property type="match status" value="1"/>
</dbReference>
<comment type="cofactor">
    <cofactor evidence="9">
        <name>Zn(2+)</name>
        <dbReference type="ChEBI" id="CHEBI:29105"/>
    </cofactor>
    <text evidence="9">Binds 1 zinc ion per subunit.</text>
</comment>
<evidence type="ECO:0000256" key="3">
    <source>
        <dbReference type="ARBA" id="ARBA00014628"/>
    </source>
</evidence>
<organism evidence="11 13">
    <name type="scientific">Iodobacter fluviatilis</name>
    <dbReference type="NCBI Taxonomy" id="537"/>
    <lineage>
        <taxon>Bacteria</taxon>
        <taxon>Pseudomonadati</taxon>
        <taxon>Pseudomonadota</taxon>
        <taxon>Betaproteobacteria</taxon>
        <taxon>Neisseriales</taxon>
        <taxon>Chitinibacteraceae</taxon>
        <taxon>Iodobacter</taxon>
    </lineage>
</organism>
<comment type="function">
    <text evidence="10">Reversible hydration of carbon dioxide.</text>
</comment>
<evidence type="ECO:0000256" key="1">
    <source>
        <dbReference type="ARBA" id="ARBA00006217"/>
    </source>
</evidence>
<keyword evidence="5 9" id="KW-0862">Zinc</keyword>
<evidence type="ECO:0000256" key="6">
    <source>
        <dbReference type="ARBA" id="ARBA00023239"/>
    </source>
</evidence>
<dbReference type="CDD" id="cd00884">
    <property type="entry name" value="beta_CA_cladeB"/>
    <property type="match status" value="1"/>
</dbReference>
<dbReference type="SMART" id="SM00947">
    <property type="entry name" value="Pro_CA"/>
    <property type="match status" value="1"/>
</dbReference>
<dbReference type="PANTHER" id="PTHR11002">
    <property type="entry name" value="CARBONIC ANHYDRASE"/>
    <property type="match status" value="1"/>
</dbReference>
<protein>
    <recommendedName>
        <fullName evidence="3 10">Carbonic anhydrase</fullName>
        <ecNumber evidence="2 10">4.2.1.1</ecNumber>
    </recommendedName>
    <alternativeName>
        <fullName evidence="7 10">Carbonate dehydratase</fullName>
    </alternativeName>
</protein>
<keyword evidence="4 9" id="KW-0479">Metal-binding</keyword>
<reference evidence="12 14" key="2">
    <citation type="submission" date="2019-03" db="EMBL/GenBank/DDBJ databases">
        <title>Genomic Encyclopedia of Type Strains, Phase IV (KMG-IV): sequencing the most valuable type-strain genomes for metagenomic binning, comparative biology and taxonomic classification.</title>
        <authorList>
            <person name="Goeker M."/>
        </authorList>
    </citation>
    <scope>NUCLEOTIDE SEQUENCE [LARGE SCALE GENOMIC DNA]</scope>
    <source>
        <strain evidence="12 14">DSM 3764</strain>
    </source>
</reference>
<dbReference type="InterPro" id="IPR001765">
    <property type="entry name" value="Carbonic_anhydrase"/>
</dbReference>
<feature type="binding site" evidence="9">
    <location>
        <position position="44"/>
    </location>
    <ligand>
        <name>Zn(2+)</name>
        <dbReference type="ChEBI" id="CHEBI:29105"/>
    </ligand>
</feature>
<comment type="similarity">
    <text evidence="1 10">Belongs to the beta-class carbonic anhydrase family.</text>
</comment>
<evidence type="ECO:0000256" key="5">
    <source>
        <dbReference type="ARBA" id="ARBA00022833"/>
    </source>
</evidence>
<evidence type="ECO:0000313" key="13">
    <source>
        <dbReference type="Proteomes" id="UP000255108"/>
    </source>
</evidence>
<evidence type="ECO:0000256" key="2">
    <source>
        <dbReference type="ARBA" id="ARBA00012925"/>
    </source>
</evidence>
<evidence type="ECO:0000313" key="14">
    <source>
        <dbReference type="Proteomes" id="UP000295794"/>
    </source>
</evidence>
<dbReference type="InterPro" id="IPR036874">
    <property type="entry name" value="Carbonic_anhydrase_sf"/>
</dbReference>
<dbReference type="SUPFAM" id="SSF53056">
    <property type="entry name" value="beta-carbonic anhydrase, cab"/>
    <property type="match status" value="1"/>
</dbReference>
<feature type="binding site" evidence="9">
    <location>
        <position position="103"/>
    </location>
    <ligand>
        <name>Zn(2+)</name>
        <dbReference type="ChEBI" id="CHEBI:29105"/>
    </ligand>
</feature>
<dbReference type="Pfam" id="PF00484">
    <property type="entry name" value="Pro_CA"/>
    <property type="match status" value="1"/>
</dbReference>
<reference evidence="11 13" key="1">
    <citation type="submission" date="2018-06" db="EMBL/GenBank/DDBJ databases">
        <authorList>
            <consortium name="Pathogen Informatics"/>
            <person name="Doyle S."/>
        </authorList>
    </citation>
    <scope>NUCLEOTIDE SEQUENCE [LARGE SCALE GENOMIC DNA]</scope>
    <source>
        <strain evidence="11 13">NCTC11159</strain>
    </source>
</reference>
<evidence type="ECO:0000256" key="7">
    <source>
        <dbReference type="ARBA" id="ARBA00031969"/>
    </source>
</evidence>
<evidence type="ECO:0000256" key="10">
    <source>
        <dbReference type="RuleBase" id="RU003956"/>
    </source>
</evidence>
<evidence type="ECO:0000313" key="12">
    <source>
        <dbReference type="EMBL" id="TCU85659.1"/>
    </source>
</evidence>
<dbReference type="FunFam" id="3.40.1050.10:FF:000003">
    <property type="entry name" value="Carbonic anhydrase"/>
    <property type="match status" value="1"/>
</dbReference>
<feature type="binding site" evidence="9">
    <location>
        <position position="106"/>
    </location>
    <ligand>
        <name>Zn(2+)</name>
        <dbReference type="ChEBI" id="CHEBI:29105"/>
    </ligand>
</feature>
<dbReference type="GO" id="GO:0015976">
    <property type="term" value="P:carbon utilization"/>
    <property type="evidence" value="ECO:0007669"/>
    <property type="project" value="InterPro"/>
</dbReference>
<dbReference type="PANTHER" id="PTHR11002:SF76">
    <property type="entry name" value="CARBONIC ANHYDRASE"/>
    <property type="match status" value="1"/>
</dbReference>
<dbReference type="PROSITE" id="PS00705">
    <property type="entry name" value="PROK_CO2_ANHYDRASE_2"/>
    <property type="match status" value="1"/>
</dbReference>
<keyword evidence="6 10" id="KW-0456">Lyase</keyword>
<dbReference type="EC" id="4.2.1.1" evidence="2 10"/>
<dbReference type="Proteomes" id="UP000295794">
    <property type="component" value="Unassembled WGS sequence"/>
</dbReference>
<feature type="binding site" evidence="9">
    <location>
        <position position="42"/>
    </location>
    <ligand>
        <name>Zn(2+)</name>
        <dbReference type="ChEBI" id="CHEBI:29105"/>
    </ligand>
</feature>
<dbReference type="AlphaFoldDB" id="A0A377SV76"/>
<dbReference type="InterPro" id="IPR015892">
    <property type="entry name" value="Carbonic_anhydrase_CS"/>
</dbReference>
<evidence type="ECO:0000256" key="8">
    <source>
        <dbReference type="ARBA" id="ARBA00048348"/>
    </source>
</evidence>
<dbReference type="EMBL" id="SMBT01000007">
    <property type="protein sequence ID" value="TCU85659.1"/>
    <property type="molecule type" value="Genomic_DNA"/>
</dbReference>
<dbReference type="GO" id="GO:0008270">
    <property type="term" value="F:zinc ion binding"/>
    <property type="evidence" value="ECO:0007669"/>
    <property type="project" value="UniProtKB-UniRule"/>
</dbReference>
<comment type="catalytic activity">
    <reaction evidence="8 10">
        <text>hydrogencarbonate + H(+) = CO2 + H2O</text>
        <dbReference type="Rhea" id="RHEA:10748"/>
        <dbReference type="ChEBI" id="CHEBI:15377"/>
        <dbReference type="ChEBI" id="CHEBI:15378"/>
        <dbReference type="ChEBI" id="CHEBI:16526"/>
        <dbReference type="ChEBI" id="CHEBI:17544"/>
        <dbReference type="EC" id="4.2.1.1"/>
    </reaction>
</comment>
<dbReference type="GO" id="GO:0004089">
    <property type="term" value="F:carbonate dehydratase activity"/>
    <property type="evidence" value="ECO:0007669"/>
    <property type="project" value="UniProtKB-UniRule"/>
</dbReference>